<dbReference type="PRINTS" id="PR00380">
    <property type="entry name" value="KINESINHEAVY"/>
</dbReference>
<dbReference type="PANTHER" id="PTHR47971">
    <property type="entry name" value="KINESIN-RELATED PROTEIN 6"/>
    <property type="match status" value="1"/>
</dbReference>
<evidence type="ECO:0000256" key="5">
    <source>
        <dbReference type="ARBA" id="ARBA00061030"/>
    </source>
</evidence>
<evidence type="ECO:0000256" key="3">
    <source>
        <dbReference type="ARBA" id="ARBA00022840"/>
    </source>
</evidence>
<feature type="compositionally biased region" description="Polar residues" evidence="9">
    <location>
        <begin position="540"/>
        <end position="554"/>
    </location>
</feature>
<dbReference type="Gene3D" id="3.40.850.10">
    <property type="entry name" value="Kinesin motor domain"/>
    <property type="match status" value="1"/>
</dbReference>
<dbReference type="GO" id="GO:1903338">
    <property type="term" value="P:regulation of cell wall organization or biogenesis"/>
    <property type="evidence" value="ECO:0007669"/>
    <property type="project" value="UniProtKB-ARBA"/>
</dbReference>
<keyword evidence="2 6" id="KW-0547">Nucleotide-binding</keyword>
<dbReference type="PANTHER" id="PTHR47971:SF1">
    <property type="entry name" value="KINESIN-LIKE PROTEIN"/>
    <property type="match status" value="1"/>
</dbReference>
<feature type="region of interest" description="Disordered" evidence="9">
    <location>
        <begin position="623"/>
        <end position="680"/>
    </location>
</feature>
<dbReference type="GO" id="GO:0008017">
    <property type="term" value="F:microtubule binding"/>
    <property type="evidence" value="ECO:0007669"/>
    <property type="project" value="InterPro"/>
</dbReference>
<dbReference type="InterPro" id="IPR027417">
    <property type="entry name" value="P-loop_NTPase"/>
</dbReference>
<evidence type="ECO:0000259" key="10">
    <source>
        <dbReference type="PROSITE" id="PS50067"/>
    </source>
</evidence>
<protein>
    <recommendedName>
        <fullName evidence="7">Kinesin-like protein</fullName>
    </recommendedName>
</protein>
<dbReference type="GO" id="GO:0007019">
    <property type="term" value="P:microtubule depolymerization"/>
    <property type="evidence" value="ECO:0007669"/>
    <property type="project" value="TreeGrafter"/>
</dbReference>
<dbReference type="InterPro" id="IPR001752">
    <property type="entry name" value="Kinesin_motor_dom"/>
</dbReference>
<dbReference type="GO" id="GO:0007018">
    <property type="term" value="P:microtubule-based movement"/>
    <property type="evidence" value="ECO:0007669"/>
    <property type="project" value="InterPro"/>
</dbReference>
<dbReference type="SMART" id="SM00129">
    <property type="entry name" value="KISc"/>
    <property type="match status" value="1"/>
</dbReference>
<dbReference type="AlphaFoldDB" id="A0AAN9PLB8"/>
<dbReference type="FunFam" id="3.40.850.10:FF:000012">
    <property type="entry name" value="Kinesin-like protein"/>
    <property type="match status" value="1"/>
</dbReference>
<keyword evidence="8" id="KW-0175">Coiled coil</keyword>
<gene>
    <name evidence="11" type="ORF">RJT34_14702</name>
</gene>
<dbReference type="PROSITE" id="PS00411">
    <property type="entry name" value="KINESIN_MOTOR_1"/>
    <property type="match status" value="1"/>
</dbReference>
<evidence type="ECO:0000256" key="4">
    <source>
        <dbReference type="ARBA" id="ARBA00023175"/>
    </source>
</evidence>
<dbReference type="EMBL" id="JAYKXN010000003">
    <property type="protein sequence ID" value="KAK7303785.1"/>
    <property type="molecule type" value="Genomic_DNA"/>
</dbReference>
<evidence type="ECO:0000313" key="12">
    <source>
        <dbReference type="Proteomes" id="UP001359559"/>
    </source>
</evidence>
<feature type="domain" description="Kinesin motor" evidence="10">
    <location>
        <begin position="190"/>
        <end position="524"/>
    </location>
</feature>
<feature type="compositionally biased region" description="Polar residues" evidence="9">
    <location>
        <begin position="625"/>
        <end position="639"/>
    </location>
</feature>
<dbReference type="InterPro" id="IPR036961">
    <property type="entry name" value="Kinesin_motor_dom_sf"/>
</dbReference>
<dbReference type="GO" id="GO:0003777">
    <property type="term" value="F:microtubule motor activity"/>
    <property type="evidence" value="ECO:0007669"/>
    <property type="project" value="InterPro"/>
</dbReference>
<keyword evidence="4 6" id="KW-0505">Motor protein</keyword>
<keyword evidence="12" id="KW-1185">Reference proteome</keyword>
<name>A0AAN9PLB8_CLITE</name>
<dbReference type="Proteomes" id="UP001359559">
    <property type="component" value="Unassembled WGS sequence"/>
</dbReference>
<organism evidence="11 12">
    <name type="scientific">Clitoria ternatea</name>
    <name type="common">Butterfly pea</name>
    <dbReference type="NCBI Taxonomy" id="43366"/>
    <lineage>
        <taxon>Eukaryota</taxon>
        <taxon>Viridiplantae</taxon>
        <taxon>Streptophyta</taxon>
        <taxon>Embryophyta</taxon>
        <taxon>Tracheophyta</taxon>
        <taxon>Spermatophyta</taxon>
        <taxon>Magnoliopsida</taxon>
        <taxon>eudicotyledons</taxon>
        <taxon>Gunneridae</taxon>
        <taxon>Pentapetalae</taxon>
        <taxon>rosids</taxon>
        <taxon>fabids</taxon>
        <taxon>Fabales</taxon>
        <taxon>Fabaceae</taxon>
        <taxon>Papilionoideae</taxon>
        <taxon>50 kb inversion clade</taxon>
        <taxon>NPAAA clade</taxon>
        <taxon>indigoferoid/millettioid clade</taxon>
        <taxon>Phaseoleae</taxon>
        <taxon>Clitoria</taxon>
    </lineage>
</organism>
<dbReference type="SUPFAM" id="SSF52540">
    <property type="entry name" value="P-loop containing nucleoside triphosphate hydrolases"/>
    <property type="match status" value="1"/>
</dbReference>
<dbReference type="PROSITE" id="PS50067">
    <property type="entry name" value="KINESIN_MOTOR_2"/>
    <property type="match status" value="1"/>
</dbReference>
<feature type="compositionally biased region" description="Basic and acidic residues" evidence="9">
    <location>
        <begin position="655"/>
        <end position="673"/>
    </location>
</feature>
<keyword evidence="1 7" id="KW-0493">Microtubule</keyword>
<feature type="binding site" evidence="6">
    <location>
        <begin position="280"/>
        <end position="287"/>
    </location>
    <ligand>
        <name>ATP</name>
        <dbReference type="ChEBI" id="CHEBI:30616"/>
    </ligand>
</feature>
<evidence type="ECO:0000256" key="7">
    <source>
        <dbReference type="RuleBase" id="RU000394"/>
    </source>
</evidence>
<evidence type="ECO:0000256" key="1">
    <source>
        <dbReference type="ARBA" id="ARBA00022701"/>
    </source>
</evidence>
<dbReference type="InterPro" id="IPR019821">
    <property type="entry name" value="Kinesin_motor_CS"/>
</dbReference>
<evidence type="ECO:0000256" key="6">
    <source>
        <dbReference type="PROSITE-ProRule" id="PRU00283"/>
    </source>
</evidence>
<feature type="coiled-coil region" evidence="8">
    <location>
        <begin position="811"/>
        <end position="842"/>
    </location>
</feature>
<dbReference type="Pfam" id="PF00225">
    <property type="entry name" value="Kinesin"/>
    <property type="match status" value="1"/>
</dbReference>
<reference evidence="11 12" key="1">
    <citation type="submission" date="2024-01" db="EMBL/GenBank/DDBJ databases">
        <title>The genomes of 5 underutilized Papilionoideae crops provide insights into root nodulation and disease resistance.</title>
        <authorList>
            <person name="Yuan L."/>
        </authorList>
    </citation>
    <scope>NUCLEOTIDE SEQUENCE [LARGE SCALE GENOMIC DNA]</scope>
    <source>
        <strain evidence="11">LY-2023</strain>
        <tissue evidence="11">Leaf</tissue>
    </source>
</reference>
<dbReference type="GO" id="GO:0005524">
    <property type="term" value="F:ATP binding"/>
    <property type="evidence" value="ECO:0007669"/>
    <property type="project" value="UniProtKB-UniRule"/>
</dbReference>
<dbReference type="GO" id="GO:0005874">
    <property type="term" value="C:microtubule"/>
    <property type="evidence" value="ECO:0007669"/>
    <property type="project" value="UniProtKB-KW"/>
</dbReference>
<comment type="similarity">
    <text evidence="5">Belongs to the TRAFAC class myosin-kinesin ATPase superfamily. Kinesin family. KIN-13 subfamily.</text>
</comment>
<keyword evidence="3 6" id="KW-0067">ATP-binding</keyword>
<feature type="region of interest" description="Disordered" evidence="9">
    <location>
        <begin position="524"/>
        <end position="564"/>
    </location>
</feature>
<accession>A0AAN9PLB8</accession>
<evidence type="ECO:0000313" key="11">
    <source>
        <dbReference type="EMBL" id="KAK7303785.1"/>
    </source>
</evidence>
<evidence type="ECO:0000256" key="8">
    <source>
        <dbReference type="SAM" id="Coils"/>
    </source>
</evidence>
<dbReference type="CDD" id="cd01367">
    <property type="entry name" value="KISc_KIF2_like"/>
    <property type="match status" value="1"/>
</dbReference>
<comment type="caution">
    <text evidence="11">The sequence shown here is derived from an EMBL/GenBank/DDBJ whole genome shotgun (WGS) entry which is preliminary data.</text>
</comment>
<evidence type="ECO:0000256" key="9">
    <source>
        <dbReference type="SAM" id="MobiDB-lite"/>
    </source>
</evidence>
<evidence type="ECO:0000256" key="2">
    <source>
        <dbReference type="ARBA" id="ARBA00022741"/>
    </source>
</evidence>
<sequence length="894" mass="99471">MPQGNAGAGAALLDNGGDAGDAVMARWLQSAGLQHLASPLASTAIDHRLLPNLLMQGYGAQSAEEKQRLLKLMRNLNFNGESGSEPYTPTAQSLGGVAVSDGFYSPEFRGDFGAGLLDLHAMDDTELLSEHVISEPFEPSPFIPGDTRVFEDDFNPINSKLESGEADTDSSISLTMNEKENSTRENNVAKIKVVVRKRPLNKKELAKKEDDIVTVSDNAYLTVHEPKLKVDLTAYVEKHEFCFDAVLDENVTNDEVYRSTVEPIIPTIFQRTKATCFAYGQTGSGKTYTMQPLPLRAAEDLVRQLHQPVYRKERFKLWLSYFEIYGGKLFDLLSDRKKLCMREDGRQQVCIVGLQEFEVSDVQIVKEFIEKGNAARSTGSTGANEESSRSHAILQLAVKKHSEVKESKRNNDGNEARSGKVVGKISFIDLAGSERGADTTDNDRQTRIEGAEINKSLLALKECIRALDNDQIHIPFRGSKLTEVLRDSFVGNSKTVMISCISPGAGSCEHTLNTLRYADRVKSLSKSGNPRKDQVPNPVPQTNKEVLSTSSLPTSAGAEDFNDQRQEKTMDMGRKFVEKENPFQSSAADVDKQPSILSSNYLLNGREEKGFASASMDTERFEVKNSYSDSTSQKMNSLNDADEKVRKVSPPGRKGSKDEKSERPVNWMKRDASDSDIFTTSSKQQTTVIYNTMSKDEKPVNWMKRDANGSDLFPKSSRQQTVGNYSTMLRDEKLERPVNSSKQQNMVNYSTALKDEKPERPGTWMKRDANGSDLLSTSSKQQITGTYSTVTTGSRLYESESTSDGNISAVLEEEEALIAAHRKEIEDTMEIVREEMKLLAEVDQPGSLIDNYVTQLSFVLSRKAASLVGLQARLARFQHRLKEQEILSRKRVPR</sequence>
<proteinExistence type="inferred from homology"/>
<dbReference type="InterPro" id="IPR027640">
    <property type="entry name" value="Kinesin-like_fam"/>
</dbReference>